<dbReference type="Proteomes" id="UP001489004">
    <property type="component" value="Unassembled WGS sequence"/>
</dbReference>
<proteinExistence type="predicted"/>
<organism evidence="2 3">
    <name type="scientific">[Myrmecia] bisecta</name>
    <dbReference type="NCBI Taxonomy" id="41462"/>
    <lineage>
        <taxon>Eukaryota</taxon>
        <taxon>Viridiplantae</taxon>
        <taxon>Chlorophyta</taxon>
        <taxon>core chlorophytes</taxon>
        <taxon>Trebouxiophyceae</taxon>
        <taxon>Trebouxiales</taxon>
        <taxon>Trebouxiaceae</taxon>
        <taxon>Myrmecia</taxon>
    </lineage>
</organism>
<feature type="compositionally biased region" description="Basic and acidic residues" evidence="1">
    <location>
        <begin position="40"/>
        <end position="53"/>
    </location>
</feature>
<sequence length="131" mass="13853">MAAMNLQLRPITSVRINSTTASRGPAARRSALVVRADTVKPKGGEWEANDPARSKGVVIGAAQWPPQPITDHGKPKPEDDPANYEGGKRVRGPSDKEVEEARKKQRENSPFSNPNREGGTQAGGGGEGSSA</sequence>
<comment type="caution">
    <text evidence="2">The sequence shown here is derived from an EMBL/GenBank/DDBJ whole genome shotgun (WGS) entry which is preliminary data.</text>
</comment>
<feature type="compositionally biased region" description="Basic and acidic residues" evidence="1">
    <location>
        <begin position="86"/>
        <end position="102"/>
    </location>
</feature>
<dbReference type="EMBL" id="JALJOR010000004">
    <property type="protein sequence ID" value="KAK9818305.1"/>
    <property type="molecule type" value="Genomic_DNA"/>
</dbReference>
<feature type="compositionally biased region" description="Gly residues" evidence="1">
    <location>
        <begin position="120"/>
        <end position="131"/>
    </location>
</feature>
<evidence type="ECO:0000313" key="2">
    <source>
        <dbReference type="EMBL" id="KAK9818305.1"/>
    </source>
</evidence>
<evidence type="ECO:0000313" key="3">
    <source>
        <dbReference type="Proteomes" id="UP001489004"/>
    </source>
</evidence>
<reference evidence="2 3" key="1">
    <citation type="journal article" date="2024" name="Nat. Commun.">
        <title>Phylogenomics reveals the evolutionary origins of lichenization in chlorophyte algae.</title>
        <authorList>
            <person name="Puginier C."/>
            <person name="Libourel C."/>
            <person name="Otte J."/>
            <person name="Skaloud P."/>
            <person name="Haon M."/>
            <person name="Grisel S."/>
            <person name="Petersen M."/>
            <person name="Berrin J.G."/>
            <person name="Delaux P.M."/>
            <person name="Dal Grande F."/>
            <person name="Keller J."/>
        </authorList>
    </citation>
    <scope>NUCLEOTIDE SEQUENCE [LARGE SCALE GENOMIC DNA]</scope>
    <source>
        <strain evidence="2 3">SAG 2043</strain>
    </source>
</reference>
<accession>A0AAW1Q7Z6</accession>
<feature type="region of interest" description="Disordered" evidence="1">
    <location>
        <begin position="40"/>
        <end position="131"/>
    </location>
</feature>
<evidence type="ECO:0000256" key="1">
    <source>
        <dbReference type="SAM" id="MobiDB-lite"/>
    </source>
</evidence>
<gene>
    <name evidence="2" type="ORF">WJX72_010355</name>
</gene>
<protein>
    <submittedName>
        <fullName evidence="2">Uncharacterized protein</fullName>
    </submittedName>
</protein>
<dbReference type="AlphaFoldDB" id="A0AAW1Q7Z6"/>
<name>A0AAW1Q7Z6_9CHLO</name>
<keyword evidence="3" id="KW-1185">Reference proteome</keyword>